<accession>A0A0D1Y9W2</accession>
<gene>
    <name evidence="1" type="ORF">AF333_11005</name>
    <name evidence="2" type="ORF">SAMN04487909_11327</name>
</gene>
<dbReference type="EMBL" id="LGUG01000004">
    <property type="protein sequence ID" value="KON95934.1"/>
    <property type="molecule type" value="Genomic_DNA"/>
</dbReference>
<dbReference type="Proteomes" id="UP000182836">
    <property type="component" value="Unassembled WGS sequence"/>
</dbReference>
<dbReference type="Proteomes" id="UP000037269">
    <property type="component" value="Unassembled WGS sequence"/>
</dbReference>
<dbReference type="PATRIC" id="fig|47500.12.peg.6362"/>
<reference evidence="1 3" key="1">
    <citation type="submission" date="2015-07" db="EMBL/GenBank/DDBJ databases">
        <title>Fjat-14205 dsm 2895.</title>
        <authorList>
            <person name="Liu B."/>
            <person name="Wang J."/>
            <person name="Zhu Y."/>
            <person name="Liu G."/>
            <person name="Chen Q."/>
            <person name="Chen Z."/>
            <person name="Lan J."/>
            <person name="Che J."/>
            <person name="Ge C."/>
            <person name="Shi H."/>
            <person name="Pan Z."/>
            <person name="Liu X."/>
        </authorList>
    </citation>
    <scope>NUCLEOTIDE SEQUENCE [LARGE SCALE GENOMIC DNA]</scope>
    <source>
        <strain evidence="1 3">DSM 2895</strain>
    </source>
</reference>
<keyword evidence="3" id="KW-1185">Reference proteome</keyword>
<dbReference type="OrthoDB" id="2680108at2"/>
<organism evidence="1 3">
    <name type="scientific">Aneurinibacillus migulanus</name>
    <name type="common">Bacillus migulanus</name>
    <dbReference type="NCBI Taxonomy" id="47500"/>
    <lineage>
        <taxon>Bacteria</taxon>
        <taxon>Bacillati</taxon>
        <taxon>Bacillota</taxon>
        <taxon>Bacilli</taxon>
        <taxon>Bacillales</taxon>
        <taxon>Paenibacillaceae</taxon>
        <taxon>Aneurinibacillus group</taxon>
        <taxon>Aneurinibacillus</taxon>
    </lineage>
</organism>
<dbReference type="AlphaFoldDB" id="A0A0D1Y9W2"/>
<reference evidence="2 4" key="2">
    <citation type="submission" date="2016-10" db="EMBL/GenBank/DDBJ databases">
        <authorList>
            <person name="de Groot N.N."/>
        </authorList>
    </citation>
    <scope>NUCLEOTIDE SEQUENCE [LARGE SCALE GENOMIC DNA]</scope>
    <source>
        <strain evidence="2 4">DSM 2895</strain>
    </source>
</reference>
<evidence type="ECO:0000313" key="2">
    <source>
        <dbReference type="EMBL" id="SDJ17298.1"/>
    </source>
</evidence>
<name>A0A0D1Y9W2_ANEMI</name>
<evidence type="ECO:0000313" key="3">
    <source>
        <dbReference type="Proteomes" id="UP000037269"/>
    </source>
</evidence>
<evidence type="ECO:0000313" key="4">
    <source>
        <dbReference type="Proteomes" id="UP000182836"/>
    </source>
</evidence>
<evidence type="ECO:0000313" key="1">
    <source>
        <dbReference type="EMBL" id="KON95934.1"/>
    </source>
</evidence>
<sequence>MNTQTISTNEQTFPFAWMEDFEEYPAMLDNTAERSELLSRLLYEKYPLIKWLNYESGQPVLELISNRETKKIRSIRFGHRTRAKKLVFFYKGQEQQAWFPQVEINGVFVFIHHDEYPVQVVECTSRYLALKYARRFLARKHKSAV</sequence>
<dbReference type="EMBL" id="FNED01000013">
    <property type="protein sequence ID" value="SDJ17298.1"/>
    <property type="molecule type" value="Genomic_DNA"/>
</dbReference>
<dbReference type="GeneID" id="42305715"/>
<proteinExistence type="predicted"/>
<protein>
    <submittedName>
        <fullName evidence="1">Uncharacterized protein</fullName>
    </submittedName>
</protein>
<dbReference type="RefSeq" id="WP_043064527.1">
    <property type="nucleotide sequence ID" value="NZ_BJOA01000185.1"/>
</dbReference>